<evidence type="ECO:0000256" key="3">
    <source>
        <dbReference type="ARBA" id="ARBA00022989"/>
    </source>
</evidence>
<keyword evidence="4 5" id="KW-0472">Membrane</keyword>
<feature type="transmembrane region" description="Helical" evidence="5">
    <location>
        <begin position="242"/>
        <end position="261"/>
    </location>
</feature>
<feature type="transmembrane region" description="Helical" evidence="5">
    <location>
        <begin position="281"/>
        <end position="300"/>
    </location>
</feature>
<feature type="transmembrane region" description="Helical" evidence="5">
    <location>
        <begin position="55"/>
        <end position="72"/>
    </location>
</feature>
<keyword evidence="2 5" id="KW-0812">Transmembrane</keyword>
<accession>A0AAN7HH21</accession>
<proteinExistence type="predicted"/>
<feature type="transmembrane region" description="Helical" evidence="5">
    <location>
        <begin position="87"/>
        <end position="107"/>
    </location>
</feature>
<protein>
    <submittedName>
        <fullName evidence="6">RTA1 like protein-domain-containing protein</fullName>
    </submittedName>
</protein>
<organism evidence="6 7">
    <name type="scientific">Corynascus novoguineensis</name>
    <dbReference type="NCBI Taxonomy" id="1126955"/>
    <lineage>
        <taxon>Eukaryota</taxon>
        <taxon>Fungi</taxon>
        <taxon>Dikarya</taxon>
        <taxon>Ascomycota</taxon>
        <taxon>Pezizomycotina</taxon>
        <taxon>Sordariomycetes</taxon>
        <taxon>Sordariomycetidae</taxon>
        <taxon>Sordariales</taxon>
        <taxon>Chaetomiaceae</taxon>
        <taxon>Corynascus</taxon>
    </lineage>
</organism>
<reference evidence="6" key="1">
    <citation type="journal article" date="2023" name="Mol. Phylogenet. Evol.">
        <title>Genome-scale phylogeny and comparative genomics of the fungal order Sordariales.</title>
        <authorList>
            <person name="Hensen N."/>
            <person name="Bonometti L."/>
            <person name="Westerberg I."/>
            <person name="Brannstrom I.O."/>
            <person name="Guillou S."/>
            <person name="Cros-Aarteil S."/>
            <person name="Calhoun S."/>
            <person name="Haridas S."/>
            <person name="Kuo A."/>
            <person name="Mondo S."/>
            <person name="Pangilinan J."/>
            <person name="Riley R."/>
            <person name="LaButti K."/>
            <person name="Andreopoulos B."/>
            <person name="Lipzen A."/>
            <person name="Chen C."/>
            <person name="Yan M."/>
            <person name="Daum C."/>
            <person name="Ng V."/>
            <person name="Clum A."/>
            <person name="Steindorff A."/>
            <person name="Ohm R.A."/>
            <person name="Martin F."/>
            <person name="Silar P."/>
            <person name="Natvig D.O."/>
            <person name="Lalanne C."/>
            <person name="Gautier V."/>
            <person name="Ament-Velasquez S.L."/>
            <person name="Kruys A."/>
            <person name="Hutchinson M.I."/>
            <person name="Powell A.J."/>
            <person name="Barry K."/>
            <person name="Miller A.N."/>
            <person name="Grigoriev I.V."/>
            <person name="Debuchy R."/>
            <person name="Gladieux P."/>
            <person name="Hiltunen Thoren M."/>
            <person name="Johannesson H."/>
        </authorList>
    </citation>
    <scope>NUCLEOTIDE SEQUENCE</scope>
    <source>
        <strain evidence="6">CBS 359.72</strain>
    </source>
</reference>
<reference evidence="6" key="2">
    <citation type="submission" date="2023-05" db="EMBL/GenBank/DDBJ databases">
        <authorList>
            <consortium name="Lawrence Berkeley National Laboratory"/>
            <person name="Steindorff A."/>
            <person name="Hensen N."/>
            <person name="Bonometti L."/>
            <person name="Westerberg I."/>
            <person name="Brannstrom I.O."/>
            <person name="Guillou S."/>
            <person name="Cros-Aarteil S."/>
            <person name="Calhoun S."/>
            <person name="Haridas S."/>
            <person name="Kuo A."/>
            <person name="Mondo S."/>
            <person name="Pangilinan J."/>
            <person name="Riley R."/>
            <person name="Labutti K."/>
            <person name="Andreopoulos B."/>
            <person name="Lipzen A."/>
            <person name="Chen C."/>
            <person name="Yanf M."/>
            <person name="Daum C."/>
            <person name="Ng V."/>
            <person name="Clum A."/>
            <person name="Ohm R."/>
            <person name="Martin F."/>
            <person name="Silar P."/>
            <person name="Natvig D."/>
            <person name="Lalanne C."/>
            <person name="Gautier V."/>
            <person name="Ament-Velasquez S.L."/>
            <person name="Kruys A."/>
            <person name="Hutchinson M.I."/>
            <person name="Powell A.J."/>
            <person name="Barry K."/>
            <person name="Miller A.N."/>
            <person name="Grigoriev I.V."/>
            <person name="Debuchy R."/>
            <person name="Gladieux P."/>
            <person name="Thoren M.H."/>
            <person name="Johannesson H."/>
        </authorList>
    </citation>
    <scope>NUCLEOTIDE SEQUENCE</scope>
    <source>
        <strain evidence="6">CBS 359.72</strain>
    </source>
</reference>
<dbReference type="Proteomes" id="UP001303647">
    <property type="component" value="Unassembled WGS sequence"/>
</dbReference>
<dbReference type="Pfam" id="PF04479">
    <property type="entry name" value="RTA1"/>
    <property type="match status" value="2"/>
</dbReference>
<evidence type="ECO:0000256" key="4">
    <source>
        <dbReference type="ARBA" id="ARBA00023136"/>
    </source>
</evidence>
<comment type="caution">
    <text evidence="6">The sequence shown here is derived from an EMBL/GenBank/DDBJ whole genome shotgun (WGS) entry which is preliminary data.</text>
</comment>
<evidence type="ECO:0000256" key="2">
    <source>
        <dbReference type="ARBA" id="ARBA00022692"/>
    </source>
</evidence>
<evidence type="ECO:0000313" key="6">
    <source>
        <dbReference type="EMBL" id="KAK4249586.1"/>
    </source>
</evidence>
<feature type="transmembrane region" description="Helical" evidence="5">
    <location>
        <begin position="163"/>
        <end position="183"/>
    </location>
</feature>
<gene>
    <name evidence="6" type="ORF">C7999DRAFT_30012</name>
</gene>
<keyword evidence="3 5" id="KW-1133">Transmembrane helix</keyword>
<dbReference type="PANTHER" id="PTHR31465:SF17">
    <property type="entry name" value="DOMAIN PROTEIN, PUTATIVE (AFU_ORTHOLOGUE AFUA_5G09900)-RELATED"/>
    <property type="match status" value="1"/>
</dbReference>
<feature type="transmembrane region" description="Helical" evidence="5">
    <location>
        <begin position="29"/>
        <end position="48"/>
    </location>
</feature>
<dbReference type="EMBL" id="MU857622">
    <property type="protein sequence ID" value="KAK4249586.1"/>
    <property type="molecule type" value="Genomic_DNA"/>
</dbReference>
<dbReference type="AlphaFoldDB" id="A0AAN7HH21"/>
<dbReference type="InterPro" id="IPR007568">
    <property type="entry name" value="RTA1"/>
</dbReference>
<evidence type="ECO:0000313" key="7">
    <source>
        <dbReference type="Proteomes" id="UP001303647"/>
    </source>
</evidence>
<evidence type="ECO:0000256" key="5">
    <source>
        <dbReference type="SAM" id="Phobius"/>
    </source>
</evidence>
<evidence type="ECO:0000256" key="1">
    <source>
        <dbReference type="ARBA" id="ARBA00004141"/>
    </source>
</evidence>
<name>A0AAN7HH21_9PEZI</name>
<comment type="subcellular location">
    <subcellularLocation>
        <location evidence="1">Membrane</location>
        <topology evidence="1">Multi-pass membrane protein</topology>
    </subcellularLocation>
</comment>
<dbReference type="GO" id="GO:0016020">
    <property type="term" value="C:membrane"/>
    <property type="evidence" value="ECO:0007669"/>
    <property type="project" value="UniProtKB-SubCell"/>
</dbReference>
<feature type="transmembrane region" description="Helical" evidence="5">
    <location>
        <begin position="195"/>
        <end position="215"/>
    </location>
</feature>
<sequence>MALNDGPPFGPVVNGTMVVVFWDYRPSNVAAYIFLSLFSLATLGHLAYFVCFRAWSFIPFLLGGICQVFGYLERADAHADPTALRPWILQNMLLLVSPPLLAATLYISHGRVATALLHGTTTTTTTNIDDDDSKSPPRRRRHRCCCCTTMCACTTTTRKRTKAYILADVAAIGTQLVGTVLPASGTPEAARMARIIVLAGLLVQVVAALVGFLLLDCGRLHARLRRDPAASRAMLADPGVNWLGYLVVMEIAAVMMVVRSVVRGAEYLEGQGGVVMKHEVFVYVFDAVPMLVVMVGFLLLHPSRLVREVRRLKENGWAGRGEVTGIGGFVELREGSRA</sequence>
<dbReference type="PANTHER" id="PTHR31465">
    <property type="entry name" value="PROTEIN RTA1-RELATED"/>
    <property type="match status" value="1"/>
</dbReference>
<keyword evidence="7" id="KW-1185">Reference proteome</keyword>